<comment type="caution">
    <text evidence="4">The sequence shown here is derived from an EMBL/GenBank/DDBJ whole genome shotgun (WGS) entry which is preliminary data.</text>
</comment>
<protein>
    <submittedName>
        <fullName evidence="4">Enoyl-CoA hydratase</fullName>
    </submittedName>
</protein>
<reference evidence="4" key="1">
    <citation type="submission" date="2022-04" db="EMBL/GenBank/DDBJ databases">
        <title>Roseomonas acroporae sp. nov., isolated from coral Acropora digitifera.</title>
        <authorList>
            <person name="Sun H."/>
        </authorList>
    </citation>
    <scope>NUCLEOTIDE SEQUENCE</scope>
    <source>
        <strain evidence="4">NAR14</strain>
    </source>
</reference>
<dbReference type="NCBIfam" id="NF004781">
    <property type="entry name" value="PRK06127.1"/>
    <property type="match status" value="1"/>
</dbReference>
<comment type="similarity">
    <text evidence="1 3">Belongs to the enoyl-CoA hydratase/isomerase family.</text>
</comment>
<dbReference type="InterPro" id="IPR014748">
    <property type="entry name" value="Enoyl-CoA_hydra_C"/>
</dbReference>
<dbReference type="RefSeq" id="WP_248666687.1">
    <property type="nucleotide sequence ID" value="NZ_JALPRX010000034.1"/>
</dbReference>
<gene>
    <name evidence="4" type="ORF">M0638_09230</name>
</gene>
<evidence type="ECO:0000313" key="4">
    <source>
        <dbReference type="EMBL" id="MCK8784562.1"/>
    </source>
</evidence>
<dbReference type="Proteomes" id="UP001139516">
    <property type="component" value="Unassembled WGS sequence"/>
</dbReference>
<dbReference type="GO" id="GO:0006635">
    <property type="term" value="P:fatty acid beta-oxidation"/>
    <property type="evidence" value="ECO:0007669"/>
    <property type="project" value="TreeGrafter"/>
</dbReference>
<evidence type="ECO:0000313" key="5">
    <source>
        <dbReference type="Proteomes" id="UP001139516"/>
    </source>
</evidence>
<dbReference type="InterPro" id="IPR029045">
    <property type="entry name" value="ClpP/crotonase-like_dom_sf"/>
</dbReference>
<dbReference type="Gene3D" id="3.90.226.10">
    <property type="entry name" value="2-enoyl-CoA Hydratase, Chain A, domain 1"/>
    <property type="match status" value="1"/>
</dbReference>
<sequence>MASDEMELAGGKILASSEEGIGRVVFNQPEKRNAMSVEMWEGMVTALDRFEADAAVRVVVLSGAGDKAFVSGADISQFEKNRASADAQVEYDKITSAGRRRLAAFGKPLIAQIHGFCLGGGLGIAMNSDLRIASDDAQFGIPAARLGIAYTFDMVRQLVSLVGQAHARMVLYTGERIGAAEAERIGLVNRVVPVAGLEAEVTRLARIMAANAPLTIRAAKLAVTAAIRDESARDMPALDAAIAACFDSEDYREGRRAFAEKRKPAFRGR</sequence>
<dbReference type="AlphaFoldDB" id="A0A9X1Y9F3"/>
<dbReference type="Pfam" id="PF00378">
    <property type="entry name" value="ECH_1"/>
    <property type="match status" value="1"/>
</dbReference>
<dbReference type="InterPro" id="IPR001753">
    <property type="entry name" value="Enoyl-CoA_hydra/iso"/>
</dbReference>
<dbReference type="InterPro" id="IPR018376">
    <property type="entry name" value="Enoyl-CoA_hyd/isom_CS"/>
</dbReference>
<dbReference type="Gene3D" id="1.10.12.10">
    <property type="entry name" value="Lyase 2-enoyl-coa Hydratase, Chain A, domain 2"/>
    <property type="match status" value="1"/>
</dbReference>
<dbReference type="PANTHER" id="PTHR11941">
    <property type="entry name" value="ENOYL-COA HYDRATASE-RELATED"/>
    <property type="match status" value="1"/>
</dbReference>
<proteinExistence type="inferred from homology"/>
<evidence type="ECO:0000256" key="2">
    <source>
        <dbReference type="ARBA" id="ARBA00023239"/>
    </source>
</evidence>
<dbReference type="EMBL" id="JALPRX010000034">
    <property type="protein sequence ID" value="MCK8784562.1"/>
    <property type="molecule type" value="Genomic_DNA"/>
</dbReference>
<keyword evidence="5" id="KW-1185">Reference proteome</keyword>
<organism evidence="4 5">
    <name type="scientific">Roseomonas acroporae</name>
    <dbReference type="NCBI Taxonomy" id="2937791"/>
    <lineage>
        <taxon>Bacteria</taxon>
        <taxon>Pseudomonadati</taxon>
        <taxon>Pseudomonadota</taxon>
        <taxon>Alphaproteobacteria</taxon>
        <taxon>Acetobacterales</taxon>
        <taxon>Roseomonadaceae</taxon>
        <taxon>Roseomonas</taxon>
    </lineage>
</organism>
<dbReference type="PROSITE" id="PS00166">
    <property type="entry name" value="ENOYL_COA_HYDRATASE"/>
    <property type="match status" value="1"/>
</dbReference>
<dbReference type="PANTHER" id="PTHR11941:SF54">
    <property type="entry name" value="ENOYL-COA HYDRATASE, MITOCHONDRIAL"/>
    <property type="match status" value="1"/>
</dbReference>
<evidence type="ECO:0000256" key="1">
    <source>
        <dbReference type="ARBA" id="ARBA00005254"/>
    </source>
</evidence>
<keyword evidence="2" id="KW-0456">Lyase</keyword>
<name>A0A9X1Y9F3_9PROT</name>
<dbReference type="GO" id="GO:0016829">
    <property type="term" value="F:lyase activity"/>
    <property type="evidence" value="ECO:0007669"/>
    <property type="project" value="UniProtKB-KW"/>
</dbReference>
<dbReference type="CDD" id="cd06558">
    <property type="entry name" value="crotonase-like"/>
    <property type="match status" value="1"/>
</dbReference>
<dbReference type="SUPFAM" id="SSF52096">
    <property type="entry name" value="ClpP/crotonase"/>
    <property type="match status" value="1"/>
</dbReference>
<evidence type="ECO:0000256" key="3">
    <source>
        <dbReference type="RuleBase" id="RU003707"/>
    </source>
</evidence>
<accession>A0A9X1Y9F3</accession>